<reference evidence="1" key="2">
    <citation type="journal article" date="2007" name="Science">
        <title>Draft genome sequence of the sexually transmitted pathogen Trichomonas vaginalis.</title>
        <authorList>
            <person name="Carlton J.M."/>
            <person name="Hirt R.P."/>
            <person name="Silva J.C."/>
            <person name="Delcher A.L."/>
            <person name="Schatz M."/>
            <person name="Zhao Q."/>
            <person name="Wortman J.R."/>
            <person name="Bidwell S.L."/>
            <person name="Alsmark U.C.M."/>
            <person name="Besteiro S."/>
            <person name="Sicheritz-Ponten T."/>
            <person name="Noel C.J."/>
            <person name="Dacks J.B."/>
            <person name="Foster P.G."/>
            <person name="Simillion C."/>
            <person name="Van de Peer Y."/>
            <person name="Miranda-Saavedra D."/>
            <person name="Barton G.J."/>
            <person name="Westrop G.D."/>
            <person name="Mueller S."/>
            <person name="Dessi D."/>
            <person name="Fiori P.L."/>
            <person name="Ren Q."/>
            <person name="Paulsen I."/>
            <person name="Zhang H."/>
            <person name="Bastida-Corcuera F.D."/>
            <person name="Simoes-Barbosa A."/>
            <person name="Brown M.T."/>
            <person name="Hayes R.D."/>
            <person name="Mukherjee M."/>
            <person name="Okumura C.Y."/>
            <person name="Schneider R."/>
            <person name="Smith A.J."/>
            <person name="Vanacova S."/>
            <person name="Villalvazo M."/>
            <person name="Haas B.J."/>
            <person name="Pertea M."/>
            <person name="Feldblyum T.V."/>
            <person name="Utterback T.R."/>
            <person name="Shu C.L."/>
            <person name="Osoegawa K."/>
            <person name="de Jong P.J."/>
            <person name="Hrdy I."/>
            <person name="Horvathova L."/>
            <person name="Zubacova Z."/>
            <person name="Dolezal P."/>
            <person name="Malik S.B."/>
            <person name="Logsdon J.M. Jr."/>
            <person name="Henze K."/>
            <person name="Gupta A."/>
            <person name="Wang C.C."/>
            <person name="Dunne R.L."/>
            <person name="Upcroft J.A."/>
            <person name="Upcroft P."/>
            <person name="White O."/>
            <person name="Salzberg S.L."/>
            <person name="Tang P."/>
            <person name="Chiu C.-H."/>
            <person name="Lee Y.-S."/>
            <person name="Embley T.M."/>
            <person name="Coombs G.H."/>
            <person name="Mottram J.C."/>
            <person name="Tachezy J."/>
            <person name="Fraser-Liggett C.M."/>
            <person name="Johnson P.J."/>
        </authorList>
    </citation>
    <scope>NUCLEOTIDE SEQUENCE [LARGE SCALE GENOMIC DNA]</scope>
    <source>
        <strain evidence="1">G3</strain>
    </source>
</reference>
<dbReference type="RefSeq" id="XP_001582640.1">
    <property type="nucleotide sequence ID" value="XM_001582590.1"/>
</dbReference>
<proteinExistence type="predicted"/>
<organism evidence="1 2">
    <name type="scientific">Trichomonas vaginalis (strain ATCC PRA-98 / G3)</name>
    <dbReference type="NCBI Taxonomy" id="412133"/>
    <lineage>
        <taxon>Eukaryota</taxon>
        <taxon>Metamonada</taxon>
        <taxon>Parabasalia</taxon>
        <taxon>Trichomonadida</taxon>
        <taxon>Trichomonadidae</taxon>
        <taxon>Trichomonas</taxon>
    </lineage>
</organism>
<dbReference type="VEuPathDB" id="TrichDB:TVAGG3_0986040"/>
<protein>
    <submittedName>
        <fullName evidence="1">Uncharacterized protein</fullName>
    </submittedName>
</protein>
<dbReference type="Gene3D" id="3.30.160.60">
    <property type="entry name" value="Classic Zinc Finger"/>
    <property type="match status" value="1"/>
</dbReference>
<dbReference type="VEuPathDB" id="TrichDB:TVAG_014210"/>
<dbReference type="InParanoid" id="A2DDH5"/>
<dbReference type="EMBL" id="DS113189">
    <property type="protein sequence ID" value="EAY21654.1"/>
    <property type="molecule type" value="Genomic_DNA"/>
</dbReference>
<name>A2DDH5_TRIV3</name>
<sequence length="130" mass="14915">MSEEPHPKQIFFVSWKQHKLELAKERIHEIAGSFIDEIIFNTIIDYCRVEHGFPGALKLSDMIVNNPVLPTTTANFDQITFDNNDNQRRSAKCPVCNDTVDARLFTSHLETCIRKCNPLEVAIKIAKKED</sequence>
<dbReference type="Proteomes" id="UP000001542">
    <property type="component" value="Unassembled WGS sequence"/>
</dbReference>
<reference evidence="1" key="1">
    <citation type="submission" date="2006-10" db="EMBL/GenBank/DDBJ databases">
        <authorList>
            <person name="Amadeo P."/>
            <person name="Zhao Q."/>
            <person name="Wortman J."/>
            <person name="Fraser-Liggett C."/>
            <person name="Carlton J."/>
        </authorList>
    </citation>
    <scope>NUCLEOTIDE SEQUENCE</scope>
    <source>
        <strain evidence="1">G3</strain>
    </source>
</reference>
<accession>A2DDH5</accession>
<keyword evidence="2" id="KW-1185">Reference proteome</keyword>
<evidence type="ECO:0000313" key="1">
    <source>
        <dbReference type="EMBL" id="EAY21654.1"/>
    </source>
</evidence>
<gene>
    <name evidence="1" type="ORF">TVAG_014210</name>
</gene>
<dbReference type="KEGG" id="tva:5467205"/>
<evidence type="ECO:0000313" key="2">
    <source>
        <dbReference type="Proteomes" id="UP000001542"/>
    </source>
</evidence>
<dbReference type="AlphaFoldDB" id="A2DDH5"/>